<proteinExistence type="predicted"/>
<feature type="transmembrane region" description="Helical" evidence="1">
    <location>
        <begin position="16"/>
        <end position="35"/>
    </location>
</feature>
<sequence length="63" mass="7016">MIKLIRKLFKLSLPPIALQAISIATLAVNTGNLWINFQKYRHEIPPCSPAGEIKKDLPPRHGG</sequence>
<protein>
    <submittedName>
        <fullName evidence="2">Uncharacterized protein</fullName>
    </submittedName>
</protein>
<evidence type="ECO:0000313" key="2">
    <source>
        <dbReference type="EMBL" id="MEG3437972.1"/>
    </source>
</evidence>
<evidence type="ECO:0000256" key="1">
    <source>
        <dbReference type="SAM" id="Phobius"/>
    </source>
</evidence>
<keyword evidence="1" id="KW-0812">Transmembrane</keyword>
<dbReference type="RefSeq" id="WP_332865455.1">
    <property type="nucleotide sequence ID" value="NZ_JBAFSM010000022.1"/>
</dbReference>
<comment type="caution">
    <text evidence="2">The sequence shown here is derived from an EMBL/GenBank/DDBJ whole genome shotgun (WGS) entry which is preliminary data.</text>
</comment>
<evidence type="ECO:0000313" key="3">
    <source>
        <dbReference type="Proteomes" id="UP001328733"/>
    </source>
</evidence>
<gene>
    <name evidence="2" type="ORF">V0288_12660</name>
</gene>
<dbReference type="Proteomes" id="UP001328733">
    <property type="component" value="Unassembled WGS sequence"/>
</dbReference>
<keyword evidence="1" id="KW-1133">Transmembrane helix</keyword>
<dbReference type="EMBL" id="JBAFSM010000022">
    <property type="protein sequence ID" value="MEG3437972.1"/>
    <property type="molecule type" value="Genomic_DNA"/>
</dbReference>
<reference evidence="2 3" key="1">
    <citation type="submission" date="2024-01" db="EMBL/GenBank/DDBJ databases">
        <title>Genomic insights into the taxonomy and metabolism of the cyanobacterium Pannus brasiliensis CCIBt3594.</title>
        <authorList>
            <person name="Machado M."/>
            <person name="Botero N.B."/>
            <person name="Andreote A.P.D."/>
            <person name="Feitosa A.M.T."/>
            <person name="Popin R."/>
            <person name="Sivonen K."/>
            <person name="Fiore M.F."/>
        </authorList>
    </citation>
    <scope>NUCLEOTIDE SEQUENCE [LARGE SCALE GENOMIC DNA]</scope>
    <source>
        <strain evidence="2 3">CCIBt3594</strain>
    </source>
</reference>
<keyword evidence="1" id="KW-0472">Membrane</keyword>
<organism evidence="2 3">
    <name type="scientific">Pannus brasiliensis CCIBt3594</name>
    <dbReference type="NCBI Taxonomy" id="1427578"/>
    <lineage>
        <taxon>Bacteria</taxon>
        <taxon>Bacillati</taxon>
        <taxon>Cyanobacteriota</taxon>
        <taxon>Cyanophyceae</taxon>
        <taxon>Oscillatoriophycideae</taxon>
        <taxon>Chroococcales</taxon>
        <taxon>Microcystaceae</taxon>
        <taxon>Pannus</taxon>
    </lineage>
</organism>
<name>A0AAW9QJJ0_9CHRO</name>
<keyword evidence="3" id="KW-1185">Reference proteome</keyword>
<accession>A0AAW9QJJ0</accession>
<dbReference type="AlphaFoldDB" id="A0AAW9QJJ0"/>